<dbReference type="CDD" id="cd07043">
    <property type="entry name" value="STAS_anti-anti-sigma_factors"/>
    <property type="match status" value="1"/>
</dbReference>
<dbReference type="PANTHER" id="PTHR33495:SF2">
    <property type="entry name" value="ANTI-SIGMA FACTOR ANTAGONIST TM_1081-RELATED"/>
    <property type="match status" value="1"/>
</dbReference>
<dbReference type="InterPro" id="IPR002645">
    <property type="entry name" value="STAS_dom"/>
</dbReference>
<protein>
    <recommendedName>
        <fullName evidence="2">Anti-sigma factor antagonist</fullName>
    </recommendedName>
</protein>
<comment type="caution">
    <text evidence="4">The sequence shown here is derived from an EMBL/GenBank/DDBJ whole genome shotgun (WGS) entry which is preliminary data.</text>
</comment>
<dbReference type="Pfam" id="PF13466">
    <property type="entry name" value="STAS_2"/>
    <property type="match status" value="1"/>
</dbReference>
<keyword evidence="5" id="KW-1185">Reference proteome</keyword>
<evidence type="ECO:0000256" key="1">
    <source>
        <dbReference type="ARBA" id="ARBA00009013"/>
    </source>
</evidence>
<name>A0A8J3W8P0_9ACTN</name>
<evidence type="ECO:0000313" key="5">
    <source>
        <dbReference type="Proteomes" id="UP000616724"/>
    </source>
</evidence>
<dbReference type="InterPro" id="IPR036513">
    <property type="entry name" value="STAS_dom_sf"/>
</dbReference>
<dbReference type="SUPFAM" id="SSF52091">
    <property type="entry name" value="SpoIIaa-like"/>
    <property type="match status" value="1"/>
</dbReference>
<dbReference type="Gene3D" id="3.30.750.24">
    <property type="entry name" value="STAS domain"/>
    <property type="match status" value="1"/>
</dbReference>
<comment type="similarity">
    <text evidence="1 2">Belongs to the anti-sigma-factor antagonist family.</text>
</comment>
<dbReference type="InterPro" id="IPR003658">
    <property type="entry name" value="Anti-sigma_ant"/>
</dbReference>
<dbReference type="PROSITE" id="PS50801">
    <property type="entry name" value="STAS"/>
    <property type="match status" value="1"/>
</dbReference>
<accession>A0A8J3W8P0</accession>
<evidence type="ECO:0000313" key="4">
    <source>
        <dbReference type="EMBL" id="GIH79051.1"/>
    </source>
</evidence>
<dbReference type="PANTHER" id="PTHR33495">
    <property type="entry name" value="ANTI-SIGMA FACTOR ANTAGONIST TM_1081-RELATED-RELATED"/>
    <property type="match status" value="1"/>
</dbReference>
<dbReference type="GO" id="GO:0043856">
    <property type="term" value="F:anti-sigma factor antagonist activity"/>
    <property type="evidence" value="ECO:0007669"/>
    <property type="project" value="InterPro"/>
</dbReference>
<dbReference type="Proteomes" id="UP000616724">
    <property type="component" value="Unassembled WGS sequence"/>
</dbReference>
<reference evidence="4 5" key="1">
    <citation type="submission" date="2021-01" db="EMBL/GenBank/DDBJ databases">
        <title>Whole genome shotgun sequence of Planobispora longispora NBRC 13918.</title>
        <authorList>
            <person name="Komaki H."/>
            <person name="Tamura T."/>
        </authorList>
    </citation>
    <scope>NUCLEOTIDE SEQUENCE [LARGE SCALE GENOMIC DNA]</scope>
    <source>
        <strain evidence="4 5">NBRC 13918</strain>
    </source>
</reference>
<dbReference type="NCBIfam" id="TIGR00377">
    <property type="entry name" value="ant_ant_sig"/>
    <property type="match status" value="1"/>
</dbReference>
<dbReference type="InterPro" id="IPR058548">
    <property type="entry name" value="MlaB-like_STAS"/>
</dbReference>
<evidence type="ECO:0000256" key="2">
    <source>
        <dbReference type="RuleBase" id="RU003749"/>
    </source>
</evidence>
<sequence length="107" mass="11257">MAVIDTAALGRANAPAPTLVHLSGDIDILTTTQLRRRLLNALDNSTDLLVLDLSRVTFCGAGGLGLMIDVQSRARARGITLALTGLPPSIARLLCIAGLNRRFPIVA</sequence>
<dbReference type="EMBL" id="BOOH01000045">
    <property type="protein sequence ID" value="GIH79051.1"/>
    <property type="molecule type" value="Genomic_DNA"/>
</dbReference>
<evidence type="ECO:0000259" key="3">
    <source>
        <dbReference type="PROSITE" id="PS50801"/>
    </source>
</evidence>
<feature type="domain" description="STAS" evidence="3">
    <location>
        <begin position="19"/>
        <end position="107"/>
    </location>
</feature>
<gene>
    <name evidence="4" type="ORF">Plo01_54800</name>
</gene>
<dbReference type="AlphaFoldDB" id="A0A8J3W8P0"/>
<proteinExistence type="inferred from homology"/>
<organism evidence="4 5">
    <name type="scientific">Planobispora longispora</name>
    <dbReference type="NCBI Taxonomy" id="28887"/>
    <lineage>
        <taxon>Bacteria</taxon>
        <taxon>Bacillati</taxon>
        <taxon>Actinomycetota</taxon>
        <taxon>Actinomycetes</taxon>
        <taxon>Streptosporangiales</taxon>
        <taxon>Streptosporangiaceae</taxon>
        <taxon>Planobispora</taxon>
    </lineage>
</organism>
<dbReference type="RefSeq" id="WP_203893523.1">
    <property type="nucleotide sequence ID" value="NZ_BOOH01000045.1"/>
</dbReference>